<name>A0ACD5UQK6_AVESA</name>
<accession>A0ACD5UQK6</accession>
<dbReference type="EnsemblPlants" id="AVESA.00010b.r2.2CG0301450.3">
    <property type="protein sequence ID" value="AVESA.00010b.r2.2CG0301450.3.CDS"/>
    <property type="gene ID" value="AVESA.00010b.r2.2CG0301450"/>
</dbReference>
<sequence>MAPKKKQPVSKQKHKPKPSASSSSSSSAAPRLEISSENERRLRRLLLDSSTATAPAPVDGPAARSESREQKGRRLRGVYDKLALEGFSSSQIEQALSAIPDTATFESALDWLCFNLPGDELPLKFASAAASTSRAGTEGSVKVVSAAKDNWVPQSREPVEAKGSTEGLETKITRRQEEDVTLDDGRSSQAAWILQYMEQQEEEEEANSHDSSTWEDHYAASFEVAEAKPSRRKKKEKKAKSKNGNTEEHTSQNVVPDSEIANVEGGQVGSGASGNVADSLVHIDEGSNLQNEIPKDVGETCTKEAEEEEVELDNLFFEDSSTWEVVAPEILKQQKIEKLSHDGYGHLLGNIDDVWKKGDSGKMPKAILQKFCQKLGWEAPKYNKTSEKVGKFIYAVNVLRGSTGRGKSRKAGGLTKIELPEQDEEYVSVQEAQSRVATFALYQLFADLPLRQLLIEPYSSLVLKWQEGELELSSTSRVLDTEDSRRAGFVDMLLDMDTHNTLPYQRRDSPDGSILIDSRSNEENNSVYEKKETNRAGLRPPEHAESTALRKQLEQKRKLPNYLKMLEARASLPIARLKKHFLQLLKENDVIVVSGETGCGKTTQVPQFILDDMIESELGGNCNIVCTQPRRIAAISVAERVSDERCESSPGSKDSLVGYQVRLDSARTERTKLLFCTTGILLRKLSGNKDLSDVTHVVVDEVHERTILSDFLLIVLKSLVEKRSNQPGRKLKVILMSATVDSSLFARYFGDCPVISVEGRTHPVSTHFLEDVYEKMEYCLALDSPASGAYFAQHGEKWKHASSSVNNRRGMKNLVLSSWGDESMLSENYVNPHYTFDCYQSYSERTNQNLKRLNEDVIDFDLLEDLICYIDENCPTGAVLVFLPGVAEIEMLIDRLSASVRFKGASSDWILPLHSMLSPTDQRKVFQSPPENIRKVILATDIAETSITIDDVVYVVDTGKHKENRYNPQKKMSSIVEDWISRANAKQRRGRAGRVRPGLCFCLYTHHRFEKLMRPFQVPEMLRMPLTELCLQIKSLHLGDIKSFLLKAVEPPKEEAISSAVDLLYKVGAFEGHEELSPLGYHLAKLPVDVLIGKMMLYGSIFGCLSPVLSVAAFLSYKSPFISPKDEKQNVEKAKAALLNENLDGSTSVADNKQSDHLLMVIAYNKWSRILQEHGARAAHQFCRSFYLNNTVMYMIRDMRLQYGSLLADIGLVDLPKDSLDARESTRNLMTTKAHKRSEHPGSDQLAIQVQYNLSS</sequence>
<organism evidence="1 2">
    <name type="scientific">Avena sativa</name>
    <name type="common">Oat</name>
    <dbReference type="NCBI Taxonomy" id="4498"/>
    <lineage>
        <taxon>Eukaryota</taxon>
        <taxon>Viridiplantae</taxon>
        <taxon>Streptophyta</taxon>
        <taxon>Embryophyta</taxon>
        <taxon>Tracheophyta</taxon>
        <taxon>Spermatophyta</taxon>
        <taxon>Magnoliopsida</taxon>
        <taxon>Liliopsida</taxon>
        <taxon>Poales</taxon>
        <taxon>Poaceae</taxon>
        <taxon>BOP clade</taxon>
        <taxon>Pooideae</taxon>
        <taxon>Poodae</taxon>
        <taxon>Poeae</taxon>
        <taxon>Poeae Chloroplast Group 1 (Aveneae type)</taxon>
        <taxon>Aveninae</taxon>
        <taxon>Avena</taxon>
    </lineage>
</organism>
<evidence type="ECO:0000313" key="2">
    <source>
        <dbReference type="Proteomes" id="UP001732700"/>
    </source>
</evidence>
<evidence type="ECO:0000313" key="1">
    <source>
        <dbReference type="EnsemblPlants" id="AVESA.00010b.r2.2CG0301450.3.CDS"/>
    </source>
</evidence>
<dbReference type="Proteomes" id="UP001732700">
    <property type="component" value="Chromosome 2C"/>
</dbReference>
<proteinExistence type="predicted"/>
<keyword evidence="2" id="KW-1185">Reference proteome</keyword>
<protein>
    <submittedName>
        <fullName evidence="1">Uncharacterized protein</fullName>
    </submittedName>
</protein>
<reference evidence="1" key="1">
    <citation type="submission" date="2021-05" db="EMBL/GenBank/DDBJ databases">
        <authorList>
            <person name="Scholz U."/>
            <person name="Mascher M."/>
            <person name="Fiebig A."/>
        </authorList>
    </citation>
    <scope>NUCLEOTIDE SEQUENCE [LARGE SCALE GENOMIC DNA]</scope>
</reference>
<reference evidence="1" key="2">
    <citation type="submission" date="2025-09" db="UniProtKB">
        <authorList>
            <consortium name="EnsemblPlants"/>
        </authorList>
    </citation>
    <scope>IDENTIFICATION</scope>
</reference>